<reference evidence="1 2" key="1">
    <citation type="submission" date="2013-09" db="EMBL/GenBank/DDBJ databases">
        <title>Corchorus capsularis genome sequencing.</title>
        <authorList>
            <person name="Alam M."/>
            <person name="Haque M.S."/>
            <person name="Islam M.S."/>
            <person name="Emdad E.M."/>
            <person name="Islam M.M."/>
            <person name="Ahmed B."/>
            <person name="Halim A."/>
            <person name="Hossen Q.M.M."/>
            <person name="Hossain M.Z."/>
            <person name="Ahmed R."/>
            <person name="Khan M.M."/>
            <person name="Islam R."/>
            <person name="Rashid M.M."/>
            <person name="Khan S.A."/>
            <person name="Rahman M.S."/>
            <person name="Alam M."/>
        </authorList>
    </citation>
    <scope>NUCLEOTIDE SEQUENCE [LARGE SCALE GENOMIC DNA]</scope>
    <source>
        <strain evidence="2">cv. CVL-1</strain>
        <tissue evidence="1">Whole seedling</tissue>
    </source>
</reference>
<organism evidence="1 2">
    <name type="scientific">Corchorus capsularis</name>
    <name type="common">Jute</name>
    <dbReference type="NCBI Taxonomy" id="210143"/>
    <lineage>
        <taxon>Eukaryota</taxon>
        <taxon>Viridiplantae</taxon>
        <taxon>Streptophyta</taxon>
        <taxon>Embryophyta</taxon>
        <taxon>Tracheophyta</taxon>
        <taxon>Spermatophyta</taxon>
        <taxon>Magnoliopsida</taxon>
        <taxon>eudicotyledons</taxon>
        <taxon>Gunneridae</taxon>
        <taxon>Pentapetalae</taxon>
        <taxon>rosids</taxon>
        <taxon>malvids</taxon>
        <taxon>Malvales</taxon>
        <taxon>Malvaceae</taxon>
        <taxon>Grewioideae</taxon>
        <taxon>Apeibeae</taxon>
        <taxon>Corchorus</taxon>
    </lineage>
</organism>
<name>A0A1R3HZA1_COCAP</name>
<dbReference type="EMBL" id="AWWV01011009">
    <property type="protein sequence ID" value="OMO75551.1"/>
    <property type="molecule type" value="Genomic_DNA"/>
</dbReference>
<sequence length="92" mass="10288">MMRGALTWTFLGVPLYWIQEEESIATVVIYVKPGYEANLDSLIQDTIRLTLSTKENRVIIVASYMVSQLPTYEKAGTGESGPMGHGPYINVY</sequence>
<dbReference type="AlphaFoldDB" id="A0A1R3HZA1"/>
<evidence type="ECO:0000313" key="2">
    <source>
        <dbReference type="Proteomes" id="UP000188268"/>
    </source>
</evidence>
<dbReference type="Gramene" id="OMO75551">
    <property type="protein sequence ID" value="OMO75551"/>
    <property type="gene ID" value="CCACVL1_16133"/>
</dbReference>
<evidence type="ECO:0000313" key="1">
    <source>
        <dbReference type="EMBL" id="OMO75551.1"/>
    </source>
</evidence>
<dbReference type="Proteomes" id="UP000188268">
    <property type="component" value="Unassembled WGS sequence"/>
</dbReference>
<gene>
    <name evidence="1" type="ORF">CCACVL1_16133</name>
</gene>
<dbReference type="OrthoDB" id="1912778at2759"/>
<protein>
    <submittedName>
        <fullName evidence="1">Uncharacterized protein</fullName>
    </submittedName>
</protein>
<comment type="caution">
    <text evidence="1">The sequence shown here is derived from an EMBL/GenBank/DDBJ whole genome shotgun (WGS) entry which is preliminary data.</text>
</comment>
<keyword evidence="2" id="KW-1185">Reference proteome</keyword>
<proteinExistence type="predicted"/>
<accession>A0A1R3HZA1</accession>